<dbReference type="Proteomes" id="UP000007397">
    <property type="component" value="Chromosome"/>
</dbReference>
<evidence type="ECO:0000313" key="3">
    <source>
        <dbReference type="Proteomes" id="UP000007397"/>
    </source>
</evidence>
<proteinExistence type="predicted"/>
<reference evidence="2 3" key="1">
    <citation type="journal article" date="2013" name="Environ. Microbiol.">
        <title>Chloride and organic osmolytes: a hybrid strategy to cope with elevated salinities by the moderately halophilic, chloride-dependent bacterium Halobacillus halophilus.</title>
        <authorList>
            <person name="Saum S.H."/>
            <person name="Pfeiffer F."/>
            <person name="Palm P."/>
            <person name="Rampp M."/>
            <person name="Schuster S.C."/>
            <person name="Muller V."/>
            <person name="Oesterhelt D."/>
        </authorList>
    </citation>
    <scope>NUCLEOTIDE SEQUENCE [LARGE SCALE GENOMIC DNA]</scope>
    <source>
        <strain evidence="3">ATCC 35676 / DSM 2266 / JCM 20832 / KCTC 3685 / LMG 17431 / NBRC 102448 / NCIMB 2269</strain>
    </source>
</reference>
<keyword evidence="3" id="KW-1185">Reference proteome</keyword>
<dbReference type="KEGG" id="hhd:HBHAL_4221"/>
<feature type="transmembrane region" description="Helical" evidence="1">
    <location>
        <begin position="45"/>
        <end position="65"/>
    </location>
</feature>
<evidence type="ECO:0000313" key="2">
    <source>
        <dbReference type="EMBL" id="CCG46563.1"/>
    </source>
</evidence>
<dbReference type="STRING" id="866895.HBHAL_4221"/>
<accession>I0JQZ3</accession>
<dbReference type="HOGENOM" id="CLU_199508_0_0_9"/>
<keyword evidence="1" id="KW-1133">Transmembrane helix</keyword>
<dbReference type="EMBL" id="HE717023">
    <property type="protein sequence ID" value="CCG46563.1"/>
    <property type="molecule type" value="Genomic_DNA"/>
</dbReference>
<keyword evidence="1" id="KW-0472">Membrane</keyword>
<dbReference type="RefSeq" id="WP_014644451.1">
    <property type="nucleotide sequence ID" value="NC_017668.1"/>
</dbReference>
<organism evidence="2 3">
    <name type="scientific">Halobacillus halophilus (strain ATCC 35676 / DSM 2266 / JCM 20832 / KCTC 3685 / LMG 17431 / NBRC 102448 / NCIMB 2269)</name>
    <name type="common">Sporosarcina halophila</name>
    <dbReference type="NCBI Taxonomy" id="866895"/>
    <lineage>
        <taxon>Bacteria</taxon>
        <taxon>Bacillati</taxon>
        <taxon>Bacillota</taxon>
        <taxon>Bacilli</taxon>
        <taxon>Bacillales</taxon>
        <taxon>Bacillaceae</taxon>
        <taxon>Halobacillus</taxon>
    </lineage>
</organism>
<feature type="transmembrane region" description="Helical" evidence="1">
    <location>
        <begin position="6"/>
        <end position="24"/>
    </location>
</feature>
<keyword evidence="1" id="KW-0812">Transmembrane</keyword>
<dbReference type="eggNOG" id="ENOG50304PD">
    <property type="taxonomic scope" value="Bacteria"/>
</dbReference>
<dbReference type="AlphaFoldDB" id="I0JQZ3"/>
<name>I0JQZ3_HALH3</name>
<protein>
    <submittedName>
        <fullName evidence="2">Uncharacterized protein</fullName>
    </submittedName>
</protein>
<evidence type="ECO:0000256" key="1">
    <source>
        <dbReference type="SAM" id="Phobius"/>
    </source>
</evidence>
<gene>
    <name evidence="2" type="ordered locus">HBHAL_4221</name>
</gene>
<dbReference type="PATRIC" id="fig|866895.3.peg.3253"/>
<sequence>MIDFLENVYEISIAVLLLCSLFYVRQLKKTKKERGLSSFERVMYVVTQIGIMVWLGSFLILTYGVNA</sequence>